<dbReference type="EMBL" id="CAMPGE010028819">
    <property type="protein sequence ID" value="CAI2386320.1"/>
    <property type="molecule type" value="Genomic_DNA"/>
</dbReference>
<comment type="caution">
    <text evidence="1">The sequence shown here is derived from an EMBL/GenBank/DDBJ whole genome shotgun (WGS) entry which is preliminary data.</text>
</comment>
<protein>
    <submittedName>
        <fullName evidence="1">Uncharacterized protein</fullName>
    </submittedName>
</protein>
<evidence type="ECO:0000313" key="1">
    <source>
        <dbReference type="EMBL" id="CAI2386320.1"/>
    </source>
</evidence>
<dbReference type="Proteomes" id="UP001295684">
    <property type="component" value="Unassembled WGS sequence"/>
</dbReference>
<keyword evidence="2" id="KW-1185">Reference proteome</keyword>
<organism evidence="1 2">
    <name type="scientific">Euplotes crassus</name>
    <dbReference type="NCBI Taxonomy" id="5936"/>
    <lineage>
        <taxon>Eukaryota</taxon>
        <taxon>Sar</taxon>
        <taxon>Alveolata</taxon>
        <taxon>Ciliophora</taxon>
        <taxon>Intramacronucleata</taxon>
        <taxon>Spirotrichea</taxon>
        <taxon>Hypotrichia</taxon>
        <taxon>Euplotida</taxon>
        <taxon>Euplotidae</taxon>
        <taxon>Moneuplotes</taxon>
    </lineage>
</organism>
<evidence type="ECO:0000313" key="2">
    <source>
        <dbReference type="Proteomes" id="UP001295684"/>
    </source>
</evidence>
<gene>
    <name evidence="1" type="ORF">ECRASSUSDP1_LOCUS27932</name>
</gene>
<reference evidence="1" key="1">
    <citation type="submission" date="2023-07" db="EMBL/GenBank/DDBJ databases">
        <authorList>
            <consortium name="AG Swart"/>
            <person name="Singh M."/>
            <person name="Singh A."/>
            <person name="Seah K."/>
            <person name="Emmerich C."/>
        </authorList>
    </citation>
    <scope>NUCLEOTIDE SEQUENCE</scope>
    <source>
        <strain evidence="1">DP1</strain>
    </source>
</reference>
<proteinExistence type="predicted"/>
<accession>A0AAD1Y8F8</accession>
<dbReference type="AlphaFoldDB" id="A0AAD1Y8F8"/>
<sequence length="74" mass="8422">MSKNKGGFNANSVVDNQISESGICVYKDSDVLLAFPPFQIYDQWFIFPIRIIAAGTVNIIKIRHHFEKIHKNAD</sequence>
<name>A0AAD1Y8F8_EUPCR</name>